<name>A0ABP8Q4W3_9GAMM</name>
<sequence>MKKTKLLTALLLAGALFQTNMAPAAEQAGNAVEQVAPASVKININQADEAQLMNIKGIGPKRAEAIIAYRTANGPFASLDQLAEIKGISPAFVEAHSAELSLE</sequence>
<dbReference type="Proteomes" id="UP001501321">
    <property type="component" value="Unassembled WGS sequence"/>
</dbReference>
<feature type="domain" description="Helix-hairpin-helix DNA-binding motif class 1" evidence="2">
    <location>
        <begin position="50"/>
        <end position="69"/>
    </location>
</feature>
<evidence type="ECO:0000313" key="3">
    <source>
        <dbReference type="EMBL" id="GAA4496315.1"/>
    </source>
</evidence>
<dbReference type="SMART" id="SM00278">
    <property type="entry name" value="HhH1"/>
    <property type="match status" value="1"/>
</dbReference>
<keyword evidence="4" id="KW-1185">Reference proteome</keyword>
<accession>A0ABP8Q4W3</accession>
<dbReference type="InterPro" id="IPR003583">
    <property type="entry name" value="Hlx-hairpin-Hlx_DNA-bd_motif"/>
</dbReference>
<keyword evidence="1" id="KW-0732">Signal</keyword>
<dbReference type="RefSeq" id="WP_345010871.1">
    <property type="nucleotide sequence ID" value="NZ_BAABFC010000009.1"/>
</dbReference>
<protein>
    <recommendedName>
        <fullName evidence="2">Helix-hairpin-helix DNA-binding motif class 1 domain-containing protein</fullName>
    </recommendedName>
</protein>
<dbReference type="PANTHER" id="PTHR21180">
    <property type="entry name" value="ENDONUCLEASE/EXONUCLEASE/PHOSPHATASE FAMILY DOMAIN-CONTAINING PROTEIN 1"/>
    <property type="match status" value="1"/>
</dbReference>
<dbReference type="Gene3D" id="1.10.150.280">
    <property type="entry name" value="AF1531-like domain"/>
    <property type="match status" value="1"/>
</dbReference>
<evidence type="ECO:0000259" key="2">
    <source>
        <dbReference type="SMART" id="SM00278"/>
    </source>
</evidence>
<dbReference type="PANTHER" id="PTHR21180:SF32">
    <property type="entry name" value="ENDONUCLEASE_EXONUCLEASE_PHOSPHATASE FAMILY DOMAIN-CONTAINING PROTEIN 1"/>
    <property type="match status" value="1"/>
</dbReference>
<dbReference type="InterPro" id="IPR010994">
    <property type="entry name" value="RuvA_2-like"/>
</dbReference>
<dbReference type="InterPro" id="IPR051675">
    <property type="entry name" value="Endo/Exo/Phosphatase_dom_1"/>
</dbReference>
<dbReference type="InterPro" id="IPR004509">
    <property type="entry name" value="Competence_ComEA_HhH"/>
</dbReference>
<reference evidence="4" key="1">
    <citation type="journal article" date="2019" name="Int. J. Syst. Evol. Microbiol.">
        <title>The Global Catalogue of Microorganisms (GCM) 10K type strain sequencing project: providing services to taxonomists for standard genome sequencing and annotation.</title>
        <authorList>
            <consortium name="The Broad Institute Genomics Platform"/>
            <consortium name="The Broad Institute Genome Sequencing Center for Infectious Disease"/>
            <person name="Wu L."/>
            <person name="Ma J."/>
        </authorList>
    </citation>
    <scope>NUCLEOTIDE SEQUENCE [LARGE SCALE GENOMIC DNA]</scope>
    <source>
        <strain evidence="4">JCM 32226</strain>
    </source>
</reference>
<proteinExistence type="predicted"/>
<gene>
    <name evidence="3" type="ORF">GCM10023095_11050</name>
</gene>
<feature type="chain" id="PRO_5045637005" description="Helix-hairpin-helix DNA-binding motif class 1 domain-containing protein" evidence="1">
    <location>
        <begin position="25"/>
        <end position="103"/>
    </location>
</feature>
<dbReference type="Pfam" id="PF12836">
    <property type="entry name" value="HHH_3"/>
    <property type="match status" value="1"/>
</dbReference>
<evidence type="ECO:0000256" key="1">
    <source>
        <dbReference type="SAM" id="SignalP"/>
    </source>
</evidence>
<dbReference type="NCBIfam" id="TIGR00426">
    <property type="entry name" value="competence protein ComEA helix-hairpin-helix repeat region"/>
    <property type="match status" value="1"/>
</dbReference>
<dbReference type="EMBL" id="BAABFC010000009">
    <property type="protein sequence ID" value="GAA4496315.1"/>
    <property type="molecule type" value="Genomic_DNA"/>
</dbReference>
<comment type="caution">
    <text evidence="3">The sequence shown here is derived from an EMBL/GenBank/DDBJ whole genome shotgun (WGS) entry which is preliminary data.</text>
</comment>
<evidence type="ECO:0000313" key="4">
    <source>
        <dbReference type="Proteomes" id="UP001501321"/>
    </source>
</evidence>
<dbReference type="SUPFAM" id="SSF47781">
    <property type="entry name" value="RuvA domain 2-like"/>
    <property type="match status" value="1"/>
</dbReference>
<organism evidence="3 4">
    <name type="scientific">Pseudaeromonas paramecii</name>
    <dbReference type="NCBI Taxonomy" id="2138166"/>
    <lineage>
        <taxon>Bacteria</taxon>
        <taxon>Pseudomonadati</taxon>
        <taxon>Pseudomonadota</taxon>
        <taxon>Gammaproteobacteria</taxon>
        <taxon>Aeromonadales</taxon>
        <taxon>Aeromonadaceae</taxon>
        <taxon>Pseudaeromonas</taxon>
    </lineage>
</organism>
<feature type="signal peptide" evidence="1">
    <location>
        <begin position="1"/>
        <end position="24"/>
    </location>
</feature>